<evidence type="ECO:0000256" key="2">
    <source>
        <dbReference type="ARBA" id="ARBA00006679"/>
    </source>
</evidence>
<gene>
    <name evidence="8" type="ORF">DMH04_37175</name>
</gene>
<comment type="similarity">
    <text evidence="2">Belongs to the DoxX family.</text>
</comment>
<feature type="transmembrane region" description="Helical" evidence="7">
    <location>
        <begin position="116"/>
        <end position="137"/>
    </location>
</feature>
<dbReference type="InterPro" id="IPR051907">
    <property type="entry name" value="DoxX-like_oxidoreductase"/>
</dbReference>
<evidence type="ECO:0000256" key="5">
    <source>
        <dbReference type="ARBA" id="ARBA00022989"/>
    </source>
</evidence>
<sequence>MVTTEVRSGTTTQDSGLLLLRVAIGLIMAAHGAQQLLGWFGGGGIDGTAAFFASSGYSAATLMAILSGLSHVVGGLALVVGLFTPLAAAAIIGTMVNAIAVMWGSGFFASGGGIEYELFLTVVAAGLSLTGPGRYAFDRNVPALREHRIGYGVAGIVLGVVAGVLVLALFR</sequence>
<evidence type="ECO:0000313" key="8">
    <source>
        <dbReference type="EMBL" id="RSM75942.1"/>
    </source>
</evidence>
<dbReference type="PANTHER" id="PTHR33452:SF1">
    <property type="entry name" value="INNER MEMBRANE PROTEIN YPHA-RELATED"/>
    <property type="match status" value="1"/>
</dbReference>
<dbReference type="OrthoDB" id="346004at2"/>
<organism evidence="8 9">
    <name type="scientific">Kibdelosporangium aridum</name>
    <dbReference type="NCBI Taxonomy" id="2030"/>
    <lineage>
        <taxon>Bacteria</taxon>
        <taxon>Bacillati</taxon>
        <taxon>Actinomycetota</taxon>
        <taxon>Actinomycetes</taxon>
        <taxon>Pseudonocardiales</taxon>
        <taxon>Pseudonocardiaceae</taxon>
        <taxon>Kibdelosporangium</taxon>
    </lineage>
</organism>
<dbReference type="RefSeq" id="WP_037271859.1">
    <property type="nucleotide sequence ID" value="NZ_QHKI01000045.1"/>
</dbReference>
<keyword evidence="4 7" id="KW-0812">Transmembrane</keyword>
<keyword evidence="5 7" id="KW-1133">Transmembrane helix</keyword>
<comment type="caution">
    <text evidence="8">The sequence shown here is derived from an EMBL/GenBank/DDBJ whole genome shotgun (WGS) entry which is preliminary data.</text>
</comment>
<evidence type="ECO:0000256" key="4">
    <source>
        <dbReference type="ARBA" id="ARBA00022692"/>
    </source>
</evidence>
<feature type="transmembrane region" description="Helical" evidence="7">
    <location>
        <begin position="149"/>
        <end position="170"/>
    </location>
</feature>
<comment type="subcellular location">
    <subcellularLocation>
        <location evidence="1">Cell membrane</location>
        <topology evidence="1">Multi-pass membrane protein</topology>
    </subcellularLocation>
</comment>
<evidence type="ECO:0000256" key="6">
    <source>
        <dbReference type="ARBA" id="ARBA00023136"/>
    </source>
</evidence>
<reference evidence="8 9" key="1">
    <citation type="submission" date="2018-05" db="EMBL/GenBank/DDBJ databases">
        <title>Evolution of GPA BGCs.</title>
        <authorList>
            <person name="Waglechner N."/>
            <person name="Wright G.D."/>
        </authorList>
    </citation>
    <scope>NUCLEOTIDE SEQUENCE [LARGE SCALE GENOMIC DNA]</scope>
    <source>
        <strain evidence="8 9">A82846</strain>
    </source>
</reference>
<dbReference type="EMBL" id="QHKI01000045">
    <property type="protein sequence ID" value="RSM75942.1"/>
    <property type="molecule type" value="Genomic_DNA"/>
</dbReference>
<protein>
    <submittedName>
        <fullName evidence="8">DoxX family protein</fullName>
    </submittedName>
</protein>
<dbReference type="InterPro" id="IPR032808">
    <property type="entry name" value="DoxX"/>
</dbReference>
<dbReference type="PANTHER" id="PTHR33452">
    <property type="entry name" value="OXIDOREDUCTASE CATD-RELATED"/>
    <property type="match status" value="1"/>
</dbReference>
<feature type="transmembrane region" description="Helical" evidence="7">
    <location>
        <begin position="76"/>
        <end position="104"/>
    </location>
</feature>
<dbReference type="Proteomes" id="UP000287547">
    <property type="component" value="Unassembled WGS sequence"/>
</dbReference>
<keyword evidence="6 7" id="KW-0472">Membrane</keyword>
<feature type="transmembrane region" description="Helical" evidence="7">
    <location>
        <begin position="17"/>
        <end position="37"/>
    </location>
</feature>
<evidence type="ECO:0000313" key="9">
    <source>
        <dbReference type="Proteomes" id="UP000287547"/>
    </source>
</evidence>
<dbReference type="GO" id="GO:0005886">
    <property type="term" value="C:plasma membrane"/>
    <property type="evidence" value="ECO:0007669"/>
    <property type="project" value="UniProtKB-SubCell"/>
</dbReference>
<dbReference type="Pfam" id="PF07681">
    <property type="entry name" value="DoxX"/>
    <property type="match status" value="1"/>
</dbReference>
<proteinExistence type="inferred from homology"/>
<evidence type="ECO:0000256" key="1">
    <source>
        <dbReference type="ARBA" id="ARBA00004651"/>
    </source>
</evidence>
<evidence type="ECO:0000256" key="3">
    <source>
        <dbReference type="ARBA" id="ARBA00022475"/>
    </source>
</evidence>
<accession>A0A428YYN7</accession>
<name>A0A428YYN7_KIBAR</name>
<dbReference type="AlphaFoldDB" id="A0A428YYN7"/>
<keyword evidence="3" id="KW-1003">Cell membrane</keyword>
<evidence type="ECO:0000256" key="7">
    <source>
        <dbReference type="SAM" id="Phobius"/>
    </source>
</evidence>